<dbReference type="PANTHER" id="PTHR33529">
    <property type="entry name" value="SLR0882 PROTEIN-RELATED"/>
    <property type="match status" value="1"/>
</dbReference>
<feature type="transmembrane region" description="Helical" evidence="6">
    <location>
        <begin position="98"/>
        <end position="122"/>
    </location>
</feature>
<evidence type="ECO:0000256" key="2">
    <source>
        <dbReference type="ARBA" id="ARBA00022475"/>
    </source>
</evidence>
<feature type="transmembrane region" description="Helical" evidence="6">
    <location>
        <begin position="284"/>
        <end position="305"/>
    </location>
</feature>
<evidence type="ECO:0000313" key="7">
    <source>
        <dbReference type="EMBL" id="KAB7740489.1"/>
    </source>
</evidence>
<keyword evidence="2" id="KW-1003">Cell membrane</keyword>
<evidence type="ECO:0000256" key="3">
    <source>
        <dbReference type="ARBA" id="ARBA00022692"/>
    </source>
</evidence>
<evidence type="ECO:0000313" key="8">
    <source>
        <dbReference type="Proteomes" id="UP000468901"/>
    </source>
</evidence>
<dbReference type="GO" id="GO:0015920">
    <property type="term" value="P:lipopolysaccharide transport"/>
    <property type="evidence" value="ECO:0007669"/>
    <property type="project" value="TreeGrafter"/>
</dbReference>
<evidence type="ECO:0000256" key="5">
    <source>
        <dbReference type="ARBA" id="ARBA00023136"/>
    </source>
</evidence>
<organism evidence="7 8">
    <name type="scientific">Parvibaculum sedimenti</name>
    <dbReference type="NCBI Taxonomy" id="2608632"/>
    <lineage>
        <taxon>Bacteria</taxon>
        <taxon>Pseudomonadati</taxon>
        <taxon>Pseudomonadota</taxon>
        <taxon>Alphaproteobacteria</taxon>
        <taxon>Hyphomicrobiales</taxon>
        <taxon>Parvibaculaceae</taxon>
        <taxon>Parvibaculum</taxon>
    </lineage>
</organism>
<keyword evidence="8" id="KW-1185">Reference proteome</keyword>
<dbReference type="InterPro" id="IPR005495">
    <property type="entry name" value="LptG/LptF_permease"/>
</dbReference>
<keyword evidence="4 6" id="KW-1133">Transmembrane helix</keyword>
<dbReference type="GO" id="GO:0043190">
    <property type="term" value="C:ATP-binding cassette (ABC) transporter complex"/>
    <property type="evidence" value="ECO:0007669"/>
    <property type="project" value="InterPro"/>
</dbReference>
<gene>
    <name evidence="7" type="primary">lptF</name>
    <name evidence="7" type="ORF">F2P47_08140</name>
</gene>
<evidence type="ECO:0000256" key="4">
    <source>
        <dbReference type="ARBA" id="ARBA00022989"/>
    </source>
</evidence>
<comment type="caution">
    <text evidence="7">The sequence shown here is derived from an EMBL/GenBank/DDBJ whole genome shotgun (WGS) entry which is preliminary data.</text>
</comment>
<dbReference type="PANTHER" id="PTHR33529:SF6">
    <property type="entry name" value="YJGP_YJGQ FAMILY PERMEASE"/>
    <property type="match status" value="1"/>
</dbReference>
<dbReference type="Proteomes" id="UP000468901">
    <property type="component" value="Unassembled WGS sequence"/>
</dbReference>
<sequence>MPLALTRYIFWQSAGPFAIATFVLSGIIWLTQALKMLDVLITQGQTVAAFFELSLLALPTAVNTILPIALFVALIYALNKLITDSELVVMFSAGVSRWTVAVPVMMLTAITIAVVVVLNLWLMPAGMRTLRVKLFEIRGDVATSLIREGAFTNPVSGLTVYVRSRTPEGGIRGILVHDGRNPDEPVTYMAETGEMVRTPEGPRLVMYNGNIERVTRTATKTESPVTLLYFDKYTYDLSQYSSTEQISPWEVRERYLNELFNPASNDLYGQRMRARLRAEGHDRIVAALYPIMFACIALAALLPAPFNRRGYALRIGVAALAAIVARVIGFGLINAAVNQPLFIPVIYLMPLLVCAASCALIAGFRFERFRRGVETWMGRLPLNGGGA</sequence>
<feature type="transmembrane region" description="Helical" evidence="6">
    <location>
        <begin position="311"/>
        <end position="333"/>
    </location>
</feature>
<keyword evidence="5 6" id="KW-0472">Membrane</keyword>
<dbReference type="InterPro" id="IPR030922">
    <property type="entry name" value="LptF"/>
</dbReference>
<keyword evidence="3 6" id="KW-0812">Transmembrane</keyword>
<name>A0A6N6VI18_9HYPH</name>
<feature type="transmembrane region" description="Helical" evidence="6">
    <location>
        <begin position="55"/>
        <end position="78"/>
    </location>
</feature>
<dbReference type="NCBIfam" id="TIGR04407">
    <property type="entry name" value="LptF_YjgP"/>
    <property type="match status" value="1"/>
</dbReference>
<feature type="transmembrane region" description="Helical" evidence="6">
    <location>
        <begin position="345"/>
        <end position="366"/>
    </location>
</feature>
<dbReference type="AlphaFoldDB" id="A0A6N6VI18"/>
<proteinExistence type="predicted"/>
<dbReference type="RefSeq" id="WP_152215853.1">
    <property type="nucleotide sequence ID" value="NZ_JBAQYD010000267.1"/>
</dbReference>
<reference evidence="7 8" key="1">
    <citation type="submission" date="2019-09" db="EMBL/GenBank/DDBJ databases">
        <title>Parvibaculum sedimenti sp. nov., isolated from sediment.</title>
        <authorList>
            <person name="Wang Y."/>
        </authorList>
    </citation>
    <scope>NUCLEOTIDE SEQUENCE [LARGE SCALE GENOMIC DNA]</scope>
    <source>
        <strain evidence="7 8">HXT-9</strain>
    </source>
</reference>
<dbReference type="Pfam" id="PF03739">
    <property type="entry name" value="LptF_LptG"/>
    <property type="match status" value="1"/>
</dbReference>
<evidence type="ECO:0000256" key="1">
    <source>
        <dbReference type="ARBA" id="ARBA00004651"/>
    </source>
</evidence>
<protein>
    <submittedName>
        <fullName evidence="7">LPS export ABC transporter permease LptF</fullName>
    </submittedName>
</protein>
<evidence type="ECO:0000256" key="6">
    <source>
        <dbReference type="SAM" id="Phobius"/>
    </source>
</evidence>
<accession>A0A6N6VI18</accession>
<comment type="subcellular location">
    <subcellularLocation>
        <location evidence="1">Cell membrane</location>
        <topology evidence="1">Multi-pass membrane protein</topology>
    </subcellularLocation>
</comment>
<feature type="transmembrane region" description="Helical" evidence="6">
    <location>
        <begin position="14"/>
        <end position="34"/>
    </location>
</feature>
<dbReference type="GO" id="GO:0055085">
    <property type="term" value="P:transmembrane transport"/>
    <property type="evidence" value="ECO:0007669"/>
    <property type="project" value="InterPro"/>
</dbReference>
<dbReference type="EMBL" id="WESC01000006">
    <property type="protein sequence ID" value="KAB7740489.1"/>
    <property type="molecule type" value="Genomic_DNA"/>
</dbReference>